<gene>
    <name evidence="2" type="ORF">MCHLO_10149</name>
</gene>
<feature type="signal peptide" evidence="1">
    <location>
        <begin position="1"/>
        <end position="19"/>
    </location>
</feature>
<reference evidence="2" key="1">
    <citation type="submission" date="2014-09" db="EMBL/GenBank/DDBJ databases">
        <title>Genome sequence of the luminous mushroom Mycena chlorophos for searching fungal bioluminescence genes.</title>
        <authorList>
            <person name="Tanaka Y."/>
            <person name="Kasuga D."/>
            <person name="Oba Y."/>
            <person name="Hase S."/>
            <person name="Sato K."/>
            <person name="Oba Y."/>
            <person name="Sakakibara Y."/>
        </authorList>
    </citation>
    <scope>NUCLEOTIDE SEQUENCE</scope>
</reference>
<name>A0ABQ0LPW1_MYCCL</name>
<proteinExistence type="predicted"/>
<evidence type="ECO:0000313" key="2">
    <source>
        <dbReference type="EMBL" id="GAT53158.1"/>
    </source>
</evidence>
<dbReference type="EMBL" id="DF848203">
    <property type="protein sequence ID" value="GAT53158.1"/>
    <property type="molecule type" value="Genomic_DNA"/>
</dbReference>
<protein>
    <submittedName>
        <fullName evidence="2">Uncharacterized protein</fullName>
    </submittedName>
</protein>
<keyword evidence="1" id="KW-0732">Signal</keyword>
<accession>A0ABQ0LPW1</accession>
<evidence type="ECO:0000313" key="3">
    <source>
        <dbReference type="Proteomes" id="UP000815677"/>
    </source>
</evidence>
<sequence length="181" mass="18729">MFCLSAAAVFTLIASTVSAVPLSTRQTTCPLQNLSELTVTAPNQGKVRWDMFTVSGGDVNAGDLVWFNNNQPNGNEVFTATVGSQPNFFLFTRAGGQSVGVSGTTAGSKLLASPSAATFQVTCQTCDGFATGNTQAAAGCVFELTDGTSTQGQCITFAGEDVVTLNNCDGDPSQSMDIFSH</sequence>
<evidence type="ECO:0000256" key="1">
    <source>
        <dbReference type="SAM" id="SignalP"/>
    </source>
</evidence>
<feature type="chain" id="PRO_5046378116" evidence="1">
    <location>
        <begin position="20"/>
        <end position="181"/>
    </location>
</feature>
<keyword evidence="3" id="KW-1185">Reference proteome</keyword>
<organism evidence="2 3">
    <name type="scientific">Mycena chlorophos</name>
    <name type="common">Agaric fungus</name>
    <name type="synonym">Agaricus chlorophos</name>
    <dbReference type="NCBI Taxonomy" id="658473"/>
    <lineage>
        <taxon>Eukaryota</taxon>
        <taxon>Fungi</taxon>
        <taxon>Dikarya</taxon>
        <taxon>Basidiomycota</taxon>
        <taxon>Agaricomycotina</taxon>
        <taxon>Agaricomycetes</taxon>
        <taxon>Agaricomycetidae</taxon>
        <taxon>Agaricales</taxon>
        <taxon>Marasmiineae</taxon>
        <taxon>Mycenaceae</taxon>
        <taxon>Mycena</taxon>
    </lineage>
</organism>
<dbReference type="Proteomes" id="UP000815677">
    <property type="component" value="Unassembled WGS sequence"/>
</dbReference>